<dbReference type="Gene3D" id="2.30.42.10">
    <property type="match status" value="1"/>
</dbReference>
<dbReference type="CDD" id="cd07560">
    <property type="entry name" value="Peptidase_S41_CPP"/>
    <property type="match status" value="1"/>
</dbReference>
<dbReference type="PROSITE" id="PS50106">
    <property type="entry name" value="PDZ"/>
    <property type="match status" value="1"/>
</dbReference>
<sequence>MKRLEGLAAEVWTRKKSASARVDSTGIRQTGNAAFFAVQPEWLMTPRIWALKSGQERKAQAKKDCLDSLFLFIFSGSRATMKVVKQMDDKRPGEEHEQIPPVEESPSHTIKMKTFSFIMLVFLLIIATAGLTVFALTFGDDKAVEVNSPERREFEKLYSAYDQIQDQYFEEVDRDVLVNGAINGMVESLEDPYSDYLNEDEASQFLEGISSSFQGIGAEVQERGGYVTVVSPIRNSPAEKAGVQPNDQILAVDGESIQGFTTTEAVMLIRGEKGTEVTLTIQRGENTEPLDITIVRDEIPIETVYAEMIGDNVAHIQVTSFSENTYQELLDAIETMEAEGMEAVVMDVRQNPGGLLDVALDISNLFIEDGKPLFEVQAKGAEPEIYMSSPGTKIEVPVTLLIDGGSASASEILAGAMNESAEIQLVGEKTFGKGTVQTANDLEDGSNLKFTTAKWLTPDGNWIHEKGIEPDVEVAYPEYASLPMLDTSLELQDGVISDQVETAEQMLEALGYDVGDVDGVFEEQMTEAVETFQEENELEVTGILTGDSTFAVMDALRQKIEDEDPQLLEAKNLLMEEAGITASEEAEETEE</sequence>
<protein>
    <submittedName>
        <fullName evidence="8">Carboxyl-terminal processing protease</fullName>
        <ecNumber evidence="8">3.4.21.102</ecNumber>
    </submittedName>
</protein>
<evidence type="ECO:0000256" key="2">
    <source>
        <dbReference type="ARBA" id="ARBA00022670"/>
    </source>
</evidence>
<dbReference type="InterPro" id="IPR036365">
    <property type="entry name" value="PGBD-like_sf"/>
</dbReference>
<evidence type="ECO:0000313" key="8">
    <source>
        <dbReference type="EMBL" id="MDQ0427476.1"/>
    </source>
</evidence>
<dbReference type="InterPro" id="IPR041489">
    <property type="entry name" value="PDZ_6"/>
</dbReference>
<name>A0ABU0GRV8_9BACL</name>
<feature type="domain" description="PDZ" evidence="7">
    <location>
        <begin position="216"/>
        <end position="270"/>
    </location>
</feature>
<dbReference type="InterPro" id="IPR036034">
    <property type="entry name" value="PDZ_sf"/>
</dbReference>
<organism evidence="8 9">
    <name type="scientific">Planomicrobium stackebrandtii</name>
    <dbReference type="NCBI Taxonomy" id="253160"/>
    <lineage>
        <taxon>Bacteria</taxon>
        <taxon>Bacillati</taxon>
        <taxon>Bacillota</taxon>
        <taxon>Bacilli</taxon>
        <taxon>Bacillales</taxon>
        <taxon>Caryophanaceae</taxon>
        <taxon>Planomicrobium</taxon>
    </lineage>
</organism>
<keyword evidence="6" id="KW-0472">Membrane</keyword>
<dbReference type="PANTHER" id="PTHR32060:SF30">
    <property type="entry name" value="CARBOXY-TERMINAL PROCESSING PROTEASE CTPA"/>
    <property type="match status" value="1"/>
</dbReference>
<dbReference type="InterPro" id="IPR002477">
    <property type="entry name" value="Peptidoglycan-bd-like"/>
</dbReference>
<dbReference type="InterPro" id="IPR004447">
    <property type="entry name" value="Peptidase_S41A"/>
</dbReference>
<dbReference type="InterPro" id="IPR036366">
    <property type="entry name" value="PGBDSf"/>
</dbReference>
<keyword evidence="2 5" id="KW-0645">Protease</keyword>
<dbReference type="GO" id="GO:0006508">
    <property type="term" value="P:proteolysis"/>
    <property type="evidence" value="ECO:0007669"/>
    <property type="project" value="UniProtKB-KW"/>
</dbReference>
<keyword evidence="3 5" id="KW-0378">Hydrolase</keyword>
<dbReference type="EC" id="3.4.21.102" evidence="8"/>
<dbReference type="Gene3D" id="3.90.226.10">
    <property type="entry name" value="2-enoyl-CoA Hydratase, Chain A, domain 1"/>
    <property type="match status" value="1"/>
</dbReference>
<dbReference type="PANTHER" id="PTHR32060">
    <property type="entry name" value="TAIL-SPECIFIC PROTEASE"/>
    <property type="match status" value="1"/>
</dbReference>
<evidence type="ECO:0000313" key="9">
    <source>
        <dbReference type="Proteomes" id="UP001241988"/>
    </source>
</evidence>
<proteinExistence type="inferred from homology"/>
<dbReference type="EMBL" id="JAUSWB010000001">
    <property type="protein sequence ID" value="MDQ0427476.1"/>
    <property type="molecule type" value="Genomic_DNA"/>
</dbReference>
<dbReference type="InterPro" id="IPR029045">
    <property type="entry name" value="ClpP/crotonase-like_dom_sf"/>
</dbReference>
<dbReference type="Pfam" id="PF01471">
    <property type="entry name" value="PG_binding_1"/>
    <property type="match status" value="1"/>
</dbReference>
<dbReference type="SMART" id="SM00245">
    <property type="entry name" value="TSPc"/>
    <property type="match status" value="1"/>
</dbReference>
<dbReference type="Proteomes" id="UP001241988">
    <property type="component" value="Unassembled WGS sequence"/>
</dbReference>
<evidence type="ECO:0000256" key="6">
    <source>
        <dbReference type="SAM" id="Phobius"/>
    </source>
</evidence>
<dbReference type="SMART" id="SM00228">
    <property type="entry name" value="PDZ"/>
    <property type="match status" value="1"/>
</dbReference>
<evidence type="ECO:0000259" key="7">
    <source>
        <dbReference type="PROSITE" id="PS50106"/>
    </source>
</evidence>
<dbReference type="InterPro" id="IPR055210">
    <property type="entry name" value="CtpA/B_N"/>
</dbReference>
<dbReference type="NCBIfam" id="TIGR00225">
    <property type="entry name" value="prc"/>
    <property type="match status" value="1"/>
</dbReference>
<dbReference type="InterPro" id="IPR001478">
    <property type="entry name" value="PDZ"/>
</dbReference>
<dbReference type="GO" id="GO:0004252">
    <property type="term" value="F:serine-type endopeptidase activity"/>
    <property type="evidence" value="ECO:0007669"/>
    <property type="project" value="UniProtKB-EC"/>
</dbReference>
<dbReference type="Pfam" id="PF17820">
    <property type="entry name" value="PDZ_6"/>
    <property type="match status" value="1"/>
</dbReference>
<keyword evidence="6" id="KW-1133">Transmembrane helix</keyword>
<dbReference type="SUPFAM" id="SSF50156">
    <property type="entry name" value="PDZ domain-like"/>
    <property type="match status" value="1"/>
</dbReference>
<accession>A0ABU0GRV8</accession>
<keyword evidence="9" id="KW-1185">Reference proteome</keyword>
<gene>
    <name evidence="8" type="ORF">QOZ98_000301</name>
</gene>
<comment type="similarity">
    <text evidence="1 5">Belongs to the peptidase S41A family.</text>
</comment>
<evidence type="ECO:0000256" key="5">
    <source>
        <dbReference type="RuleBase" id="RU004404"/>
    </source>
</evidence>
<dbReference type="InterPro" id="IPR005151">
    <property type="entry name" value="Tail-specific_protease"/>
</dbReference>
<dbReference type="Pfam" id="PF22694">
    <property type="entry name" value="CtpB_N-like"/>
    <property type="match status" value="1"/>
</dbReference>
<feature type="transmembrane region" description="Helical" evidence="6">
    <location>
        <begin position="117"/>
        <end position="138"/>
    </location>
</feature>
<evidence type="ECO:0000256" key="1">
    <source>
        <dbReference type="ARBA" id="ARBA00009179"/>
    </source>
</evidence>
<evidence type="ECO:0000256" key="4">
    <source>
        <dbReference type="ARBA" id="ARBA00022825"/>
    </source>
</evidence>
<dbReference type="Gene3D" id="3.30.750.44">
    <property type="match status" value="1"/>
</dbReference>
<dbReference type="Pfam" id="PF03572">
    <property type="entry name" value="Peptidase_S41"/>
    <property type="match status" value="1"/>
</dbReference>
<evidence type="ECO:0000256" key="3">
    <source>
        <dbReference type="ARBA" id="ARBA00022801"/>
    </source>
</evidence>
<comment type="caution">
    <text evidence="8">The sequence shown here is derived from an EMBL/GenBank/DDBJ whole genome shotgun (WGS) entry which is preliminary data.</text>
</comment>
<dbReference type="CDD" id="cd06782">
    <property type="entry name" value="cpPDZ_CPP-like"/>
    <property type="match status" value="1"/>
</dbReference>
<reference evidence="8 9" key="1">
    <citation type="submission" date="2023-07" db="EMBL/GenBank/DDBJ databases">
        <title>Genomic Encyclopedia of Type Strains, Phase IV (KMG-IV): sequencing the most valuable type-strain genomes for metagenomic binning, comparative biology and taxonomic classification.</title>
        <authorList>
            <person name="Goeker M."/>
        </authorList>
    </citation>
    <scope>NUCLEOTIDE SEQUENCE [LARGE SCALE GENOMIC DNA]</scope>
    <source>
        <strain evidence="8 9">DSM 16419</strain>
    </source>
</reference>
<dbReference type="Gene3D" id="1.10.101.10">
    <property type="entry name" value="PGBD-like superfamily/PGBD"/>
    <property type="match status" value="1"/>
</dbReference>
<keyword evidence="4 5" id="KW-0720">Serine protease</keyword>
<dbReference type="SUPFAM" id="SSF52096">
    <property type="entry name" value="ClpP/crotonase"/>
    <property type="match status" value="1"/>
</dbReference>
<dbReference type="SUPFAM" id="SSF47090">
    <property type="entry name" value="PGBD-like"/>
    <property type="match status" value="1"/>
</dbReference>
<keyword evidence="6" id="KW-0812">Transmembrane</keyword>